<name>A0A1R1PPS3_ZANCU</name>
<dbReference type="InterPro" id="IPR055135">
    <property type="entry name" value="PRMT_dom"/>
</dbReference>
<feature type="compositionally biased region" description="Basic and acidic residues" evidence="5">
    <location>
        <begin position="115"/>
        <end position="128"/>
    </location>
</feature>
<organism evidence="7 8">
    <name type="scientific">Zancudomyces culisetae</name>
    <name type="common">Gut fungus</name>
    <name type="synonym">Smittium culisetae</name>
    <dbReference type="NCBI Taxonomy" id="1213189"/>
    <lineage>
        <taxon>Eukaryota</taxon>
        <taxon>Fungi</taxon>
        <taxon>Fungi incertae sedis</taxon>
        <taxon>Zoopagomycota</taxon>
        <taxon>Kickxellomycotina</taxon>
        <taxon>Harpellomycetes</taxon>
        <taxon>Harpellales</taxon>
        <taxon>Legeriomycetaceae</taxon>
        <taxon>Zancudomyces</taxon>
    </lineage>
</organism>
<evidence type="ECO:0000313" key="7">
    <source>
        <dbReference type="EMBL" id="OMH82941.1"/>
    </source>
</evidence>
<dbReference type="PANTHER" id="PTHR11006">
    <property type="entry name" value="PROTEIN ARGININE N-METHYLTRANSFERASE"/>
    <property type="match status" value="1"/>
</dbReference>
<accession>A0A1R1PPS3</accession>
<feature type="domain" description="Protein arginine N-methyltransferase" evidence="6">
    <location>
        <begin position="274"/>
        <end position="398"/>
    </location>
</feature>
<feature type="compositionally biased region" description="Polar residues" evidence="5">
    <location>
        <begin position="57"/>
        <end position="66"/>
    </location>
</feature>
<feature type="region of interest" description="Disordered" evidence="5">
    <location>
        <begin position="423"/>
        <end position="444"/>
    </location>
</feature>
<dbReference type="GO" id="GO:0016274">
    <property type="term" value="F:protein-arginine N-methyltransferase activity"/>
    <property type="evidence" value="ECO:0007669"/>
    <property type="project" value="InterPro"/>
</dbReference>
<dbReference type="Gene3D" id="3.40.50.150">
    <property type="entry name" value="Vaccinia Virus protein VP39"/>
    <property type="match status" value="1"/>
</dbReference>
<dbReference type="InterPro" id="IPR029063">
    <property type="entry name" value="SAM-dependent_MTases_sf"/>
</dbReference>
<dbReference type="PROSITE" id="PS51678">
    <property type="entry name" value="SAM_MT_PRMT"/>
    <property type="match status" value="1"/>
</dbReference>
<comment type="caution">
    <text evidence="7">The sequence shown here is derived from an EMBL/GenBank/DDBJ whole genome shotgun (WGS) entry which is preliminary data.</text>
</comment>
<evidence type="ECO:0000256" key="5">
    <source>
        <dbReference type="SAM" id="MobiDB-lite"/>
    </source>
</evidence>
<evidence type="ECO:0000256" key="3">
    <source>
        <dbReference type="ARBA" id="ARBA00022691"/>
    </source>
</evidence>
<dbReference type="CDD" id="cd02440">
    <property type="entry name" value="AdoMet_MTases"/>
    <property type="match status" value="1"/>
</dbReference>
<dbReference type="OrthoDB" id="7848332at2759"/>
<keyword evidence="8" id="KW-1185">Reference proteome</keyword>
<dbReference type="AlphaFoldDB" id="A0A1R1PPS3"/>
<dbReference type="GO" id="GO:0042054">
    <property type="term" value="F:histone methyltransferase activity"/>
    <property type="evidence" value="ECO:0007669"/>
    <property type="project" value="TreeGrafter"/>
</dbReference>
<dbReference type="SUPFAM" id="SSF53335">
    <property type="entry name" value="S-adenosyl-L-methionine-dependent methyltransferases"/>
    <property type="match status" value="1"/>
</dbReference>
<dbReference type="PANTHER" id="PTHR11006:SF123">
    <property type="entry name" value="RIBOSOMAL PROTEIN ARGININE N-METHYLTRANSFERASE RMT3"/>
    <property type="match status" value="1"/>
</dbReference>
<feature type="non-terminal residue" evidence="7">
    <location>
        <position position="1"/>
    </location>
</feature>
<feature type="compositionally biased region" description="Low complexity" evidence="5">
    <location>
        <begin position="423"/>
        <end position="433"/>
    </location>
</feature>
<gene>
    <name evidence="7" type="ORF">AX774_g3559</name>
</gene>
<keyword evidence="3 4" id="KW-0949">S-adenosyl-L-methionine</keyword>
<feature type="region of interest" description="Disordered" evidence="5">
    <location>
        <begin position="46"/>
        <end position="74"/>
    </location>
</feature>
<sequence>NIEHNGQIPQEFKNISGKEEYLQDDGYLRPVMENDSLICELDDLDEELDTSVESSENTRSGINPQDSDNKNDENLKSKVEYLEKYIEGLKLKLGETCEQFKLYKQYVRDEFMGTTKDDKETKDTRESAEEGNSANVEGEGESKIGDKKYFESYDDNDIHLEMIKDRDKVVLDVGCGTGILSMFAAKAGAKKVYGVDNSKIFERATLNIKENGFEDKITGKVEEIELPVEKVDIIISEWMGYFLLSEAMLCSVLYARDKYLKPIAEGGILAPMSSNMYLAAIQDDQYVAECVDFWDDVYGFKMSAMKKSIRYDHCDIMVLEMENTQNGMGGGKRGRSGARILSNTHSTLVEMNHSTMELNEMEFHHTPFWMVIDNVAGNMGSAMLNGFVGYFDSFFSPNASVPFRKMVKSGILNNYNSNSNSNSYVMNNDDSSGSSGGSGNGEVKDEEYFHTLSTSPLDTPTHWRQAVFRLNKPLRVKNGDIIAGWCDLEIDPDAPRFINFGFKFVRIKGDAHENGVKEEKKEGILDALRNGVDAAWIKEHLFEKYSTISQKYSI</sequence>
<evidence type="ECO:0000256" key="1">
    <source>
        <dbReference type="ARBA" id="ARBA00022603"/>
    </source>
</evidence>
<evidence type="ECO:0000256" key="4">
    <source>
        <dbReference type="PROSITE-ProRule" id="PRU01015"/>
    </source>
</evidence>
<dbReference type="GO" id="GO:0005634">
    <property type="term" value="C:nucleus"/>
    <property type="evidence" value="ECO:0007669"/>
    <property type="project" value="TreeGrafter"/>
</dbReference>
<dbReference type="Gene3D" id="2.70.160.11">
    <property type="entry name" value="Hnrnp arginine n-methyltransferase1"/>
    <property type="match status" value="1"/>
</dbReference>
<dbReference type="Proteomes" id="UP000188320">
    <property type="component" value="Unassembled WGS sequence"/>
</dbReference>
<dbReference type="Pfam" id="PF06325">
    <property type="entry name" value="PrmA"/>
    <property type="match status" value="1"/>
</dbReference>
<evidence type="ECO:0000313" key="8">
    <source>
        <dbReference type="Proteomes" id="UP000188320"/>
    </source>
</evidence>
<keyword evidence="2 4" id="KW-0808">Transferase</keyword>
<keyword evidence="1 4" id="KW-0489">Methyltransferase</keyword>
<evidence type="ECO:0000259" key="6">
    <source>
        <dbReference type="Pfam" id="PF22528"/>
    </source>
</evidence>
<dbReference type="GO" id="GO:0032259">
    <property type="term" value="P:methylation"/>
    <property type="evidence" value="ECO:0007669"/>
    <property type="project" value="UniProtKB-KW"/>
</dbReference>
<dbReference type="EMBL" id="LSSK01000557">
    <property type="protein sequence ID" value="OMH82941.1"/>
    <property type="molecule type" value="Genomic_DNA"/>
</dbReference>
<proteinExistence type="predicted"/>
<feature type="domain" description="Protein arginine N-methyltransferase" evidence="6">
    <location>
        <begin position="450"/>
        <end position="501"/>
    </location>
</feature>
<protein>
    <submittedName>
        <fullName evidence="7">Protein arginine N-methyltransferase 3</fullName>
    </submittedName>
</protein>
<dbReference type="InterPro" id="IPR025799">
    <property type="entry name" value="Arg_MeTrfase"/>
</dbReference>
<reference evidence="8" key="1">
    <citation type="submission" date="2017-01" db="EMBL/GenBank/DDBJ databases">
        <authorList>
            <person name="Wang Y."/>
            <person name="White M."/>
            <person name="Kvist S."/>
            <person name="Moncalvo J.-M."/>
        </authorList>
    </citation>
    <scope>NUCLEOTIDE SEQUENCE [LARGE SCALE GENOMIC DNA]</scope>
    <source>
        <strain evidence="8">COL-18-3</strain>
    </source>
</reference>
<evidence type="ECO:0000256" key="2">
    <source>
        <dbReference type="ARBA" id="ARBA00022679"/>
    </source>
</evidence>
<dbReference type="Pfam" id="PF22528">
    <property type="entry name" value="PRMT_C"/>
    <property type="match status" value="2"/>
</dbReference>
<feature type="region of interest" description="Disordered" evidence="5">
    <location>
        <begin position="115"/>
        <end position="141"/>
    </location>
</feature>